<dbReference type="Proteomes" id="UP000023152">
    <property type="component" value="Unassembled WGS sequence"/>
</dbReference>
<organism evidence="1 2">
    <name type="scientific">Reticulomyxa filosa</name>
    <dbReference type="NCBI Taxonomy" id="46433"/>
    <lineage>
        <taxon>Eukaryota</taxon>
        <taxon>Sar</taxon>
        <taxon>Rhizaria</taxon>
        <taxon>Retaria</taxon>
        <taxon>Foraminifera</taxon>
        <taxon>Monothalamids</taxon>
        <taxon>Reticulomyxidae</taxon>
        <taxon>Reticulomyxa</taxon>
    </lineage>
</organism>
<gene>
    <name evidence="1" type="ORF">RFI_32422</name>
</gene>
<sequence>MANRRLSFQILNALPIPLSHSQCVLYKHEILICGGYDQRACYSYHTLKDEYKFICEYPSDVSLSGHCVVKLVDNNNEDRNRITLLSFGGSTYQKKHTLVMKYIIMNAQLSLEEMKNDYRGARAVIGGINNHLLFITFKYNNISVFNLNTVQFIKHDKLPTNDFIQYHCFVSRSKNEQKQGMMKKNPKKNIKMLLFCKKTGLSIEYNENKNTFQFHKLPVCKDIAPFNLYAYVCINGIILFFGGYCSKSINEHIVSESVHKYLIKRKKWFKFKRNLPIPLYGCFGILNKDNTHAHIIGGRNYKKIRGSIHMEKKIRAYNPLPLVIFLLICF</sequence>
<dbReference type="InterPro" id="IPR011043">
    <property type="entry name" value="Gal_Oxase/kelch_b-propeller"/>
</dbReference>
<comment type="caution">
    <text evidence="1">The sequence shown here is derived from an EMBL/GenBank/DDBJ whole genome shotgun (WGS) entry which is preliminary data.</text>
</comment>
<dbReference type="InterPro" id="IPR015915">
    <property type="entry name" value="Kelch-typ_b-propeller"/>
</dbReference>
<dbReference type="AlphaFoldDB" id="X6LV16"/>
<name>X6LV16_RETFI</name>
<accession>X6LV16</accession>
<protein>
    <recommendedName>
        <fullName evidence="3">Kelch motif family protein</fullName>
    </recommendedName>
</protein>
<proteinExistence type="predicted"/>
<keyword evidence="2" id="KW-1185">Reference proteome</keyword>
<dbReference type="SUPFAM" id="SSF50965">
    <property type="entry name" value="Galactose oxidase, central domain"/>
    <property type="match status" value="1"/>
</dbReference>
<evidence type="ECO:0000313" key="1">
    <source>
        <dbReference type="EMBL" id="ETO04977.1"/>
    </source>
</evidence>
<reference evidence="1 2" key="1">
    <citation type="journal article" date="2013" name="Curr. Biol.">
        <title>The Genome of the Foraminiferan Reticulomyxa filosa.</title>
        <authorList>
            <person name="Glockner G."/>
            <person name="Hulsmann N."/>
            <person name="Schleicher M."/>
            <person name="Noegel A.A."/>
            <person name="Eichinger L."/>
            <person name="Gallinger C."/>
            <person name="Pawlowski J."/>
            <person name="Sierra R."/>
            <person name="Euteneuer U."/>
            <person name="Pillet L."/>
            <person name="Moustafa A."/>
            <person name="Platzer M."/>
            <person name="Groth M."/>
            <person name="Szafranski K."/>
            <person name="Schliwa M."/>
        </authorList>
    </citation>
    <scope>NUCLEOTIDE SEQUENCE [LARGE SCALE GENOMIC DNA]</scope>
</reference>
<evidence type="ECO:0008006" key="3">
    <source>
        <dbReference type="Google" id="ProtNLM"/>
    </source>
</evidence>
<dbReference type="Gene3D" id="2.120.10.80">
    <property type="entry name" value="Kelch-type beta propeller"/>
    <property type="match status" value="2"/>
</dbReference>
<dbReference type="EMBL" id="ASPP01028689">
    <property type="protein sequence ID" value="ETO04977.1"/>
    <property type="molecule type" value="Genomic_DNA"/>
</dbReference>
<evidence type="ECO:0000313" key="2">
    <source>
        <dbReference type="Proteomes" id="UP000023152"/>
    </source>
</evidence>